<feature type="region of interest" description="Disordered" evidence="1">
    <location>
        <begin position="382"/>
        <end position="466"/>
    </location>
</feature>
<dbReference type="AlphaFoldDB" id="A0AA38LWJ8"/>
<proteinExistence type="predicted"/>
<organism evidence="2 3">
    <name type="scientific">Dioszegia hungarica</name>
    <dbReference type="NCBI Taxonomy" id="4972"/>
    <lineage>
        <taxon>Eukaryota</taxon>
        <taxon>Fungi</taxon>
        <taxon>Dikarya</taxon>
        <taxon>Basidiomycota</taxon>
        <taxon>Agaricomycotina</taxon>
        <taxon>Tremellomycetes</taxon>
        <taxon>Tremellales</taxon>
        <taxon>Bulleribasidiaceae</taxon>
        <taxon>Dioszegia</taxon>
    </lineage>
</organism>
<name>A0AA38LWJ8_9TREE</name>
<gene>
    <name evidence="2" type="ORF">MKK02DRAFT_41904</name>
</gene>
<sequence length="466" mass="51876">MPQTGGSRSPTATSTEGRSAAGDCTPLSPAVSSLSQHVLVPMGEKEQKASGICRQEKRRIVAEIFRKDYNAHGYKCMSVARVVAEITGYPCKSTSAWYGMWVKNHPNFEFLPDELRFTGSDRLRIEAPSKRQVLRDFNEAERLRHPPVPRMAFTDGDARAMADYISRVPADSARRRAYWTDFAHDAIRVVPKWLVANYPQYSLSTWKLQYVEWRSYSGRYRVKTEEPALVVHTDLFPPYLPLVKQGVTLDQIASQLLSDHATLGHSQSLWGFWFGNWLRASDYEATAVAQANEAETMRAQNKPHRPRLELAQAFKKNFDGPGFIGPVVAKALAEKMGYGLESMAGLYIQWRIRQGKFSSLPEEVQYSGPVIDGTVRIRKQAARKSVIDPHAPAEKGRVERSRIASGSGRGAKRRRMSTSEAAAGSASDSSSPGAVSGRYREDTEDSVDAVDGLALGNDDSDEDWRA</sequence>
<dbReference type="RefSeq" id="XP_052948654.1">
    <property type="nucleotide sequence ID" value="XM_053091759.1"/>
</dbReference>
<dbReference type="Proteomes" id="UP001164286">
    <property type="component" value="Unassembled WGS sequence"/>
</dbReference>
<evidence type="ECO:0000313" key="2">
    <source>
        <dbReference type="EMBL" id="KAI9638877.1"/>
    </source>
</evidence>
<feature type="compositionally biased region" description="Polar residues" evidence="1">
    <location>
        <begin position="1"/>
        <end position="17"/>
    </location>
</feature>
<keyword evidence="3" id="KW-1185">Reference proteome</keyword>
<comment type="caution">
    <text evidence="2">The sequence shown here is derived from an EMBL/GenBank/DDBJ whole genome shotgun (WGS) entry which is preliminary data.</text>
</comment>
<evidence type="ECO:0000256" key="1">
    <source>
        <dbReference type="SAM" id="MobiDB-lite"/>
    </source>
</evidence>
<reference evidence="2" key="1">
    <citation type="journal article" date="2022" name="G3 (Bethesda)">
        <title>High quality genome of the basidiomycete yeast Dioszegia hungarica PDD-24b-2 isolated from cloud water.</title>
        <authorList>
            <person name="Jarrige D."/>
            <person name="Haridas S."/>
            <person name="Bleykasten-Grosshans C."/>
            <person name="Joly M."/>
            <person name="Nadalig T."/>
            <person name="Sancelme M."/>
            <person name="Vuilleumier S."/>
            <person name="Grigoriev I.V."/>
            <person name="Amato P."/>
            <person name="Bringel F."/>
        </authorList>
    </citation>
    <scope>NUCLEOTIDE SEQUENCE</scope>
    <source>
        <strain evidence="2">PDD-24b-2</strain>
    </source>
</reference>
<feature type="compositionally biased region" description="Low complexity" evidence="1">
    <location>
        <begin position="418"/>
        <end position="437"/>
    </location>
</feature>
<dbReference type="EMBL" id="JAKWFO010000002">
    <property type="protein sequence ID" value="KAI9638877.1"/>
    <property type="molecule type" value="Genomic_DNA"/>
</dbReference>
<accession>A0AA38LWJ8</accession>
<evidence type="ECO:0000313" key="3">
    <source>
        <dbReference type="Proteomes" id="UP001164286"/>
    </source>
</evidence>
<feature type="compositionally biased region" description="Basic and acidic residues" evidence="1">
    <location>
        <begin position="385"/>
        <end position="402"/>
    </location>
</feature>
<dbReference type="GeneID" id="77730964"/>
<protein>
    <submittedName>
        <fullName evidence="2">Uncharacterized protein</fullName>
    </submittedName>
</protein>
<feature type="region of interest" description="Disordered" evidence="1">
    <location>
        <begin position="1"/>
        <end position="26"/>
    </location>
</feature>